<protein>
    <submittedName>
        <fullName evidence="3">ABC transporter, solute-binding protein</fullName>
    </submittedName>
</protein>
<evidence type="ECO:0000313" key="3">
    <source>
        <dbReference type="EMBL" id="ERF59394.1"/>
    </source>
</evidence>
<dbReference type="PIRSF" id="PIRSF002825">
    <property type="entry name" value="CfbpA"/>
    <property type="match status" value="1"/>
</dbReference>
<dbReference type="EMBL" id="AUZJ01000071">
    <property type="protein sequence ID" value="ERF59394.1"/>
    <property type="molecule type" value="Genomic_DNA"/>
</dbReference>
<feature type="binding site" evidence="2">
    <location>
        <position position="236"/>
    </location>
    <ligand>
        <name>Fe cation</name>
        <dbReference type="ChEBI" id="CHEBI:24875"/>
    </ligand>
</feature>
<keyword evidence="6" id="KW-1185">Reference proteome</keyword>
<keyword evidence="2" id="KW-0479">Metal-binding</keyword>
<dbReference type="OrthoDB" id="305758at2"/>
<name>U2KKF1_TRESO</name>
<evidence type="ECO:0000313" key="6">
    <source>
        <dbReference type="Proteomes" id="UP000016646"/>
    </source>
</evidence>
<evidence type="ECO:0000313" key="4">
    <source>
        <dbReference type="EMBL" id="ERJ98961.1"/>
    </source>
</evidence>
<dbReference type="AlphaFoldDB" id="U2KKF1"/>
<evidence type="ECO:0000256" key="2">
    <source>
        <dbReference type="PIRSR" id="PIRSR002825-1"/>
    </source>
</evidence>
<dbReference type="EMBL" id="AVQI01000079">
    <property type="protein sequence ID" value="ERJ98961.1"/>
    <property type="molecule type" value="Genomic_DNA"/>
</dbReference>
<dbReference type="CDD" id="cd13547">
    <property type="entry name" value="PBP2_Fbp_like_2"/>
    <property type="match status" value="1"/>
</dbReference>
<dbReference type="Pfam" id="PF13343">
    <property type="entry name" value="SBP_bac_6"/>
    <property type="match status" value="1"/>
</dbReference>
<dbReference type="Gene3D" id="3.40.190.10">
    <property type="entry name" value="Periplasmic binding protein-like II"/>
    <property type="match status" value="2"/>
</dbReference>
<dbReference type="Proteomes" id="UP000016412">
    <property type="component" value="Unassembled WGS sequence"/>
</dbReference>
<dbReference type="PATRIC" id="fig|1125725.3.peg.2650"/>
<dbReference type="GO" id="GO:0015888">
    <property type="term" value="P:thiamine transport"/>
    <property type="evidence" value="ECO:0007669"/>
    <property type="project" value="TreeGrafter"/>
</dbReference>
<comment type="caution">
    <text evidence="3">The sequence shown here is derived from an EMBL/GenBank/DDBJ whole genome shotgun (WGS) entry which is preliminary data.</text>
</comment>
<dbReference type="GO" id="GO:0030975">
    <property type="term" value="F:thiamine binding"/>
    <property type="evidence" value="ECO:0007669"/>
    <property type="project" value="TreeGrafter"/>
</dbReference>
<reference evidence="5 6" key="1">
    <citation type="submission" date="2013-08" db="EMBL/GenBank/DDBJ databases">
        <authorList>
            <person name="Durkin A.S."/>
            <person name="Haft D.R."/>
            <person name="McCorrison J."/>
            <person name="Torralba M."/>
            <person name="Gillis M."/>
            <person name="Haft D.H."/>
            <person name="Methe B."/>
            <person name="Sutton G."/>
            <person name="Nelson K.E."/>
        </authorList>
    </citation>
    <scope>NUCLEOTIDE SEQUENCE [LARGE SCALE GENOMIC DNA]</scope>
    <source>
        <strain evidence="4 6">ATCC 35536</strain>
        <strain evidence="3 5">VPI DR56BR1116</strain>
    </source>
</reference>
<organism evidence="3 5">
    <name type="scientific">Treponema socranskii subsp. socranskii VPI DR56BR1116 = ATCC 35536</name>
    <dbReference type="NCBI Taxonomy" id="1125725"/>
    <lineage>
        <taxon>Bacteria</taxon>
        <taxon>Pseudomonadati</taxon>
        <taxon>Spirochaetota</taxon>
        <taxon>Spirochaetia</taxon>
        <taxon>Spirochaetales</taxon>
        <taxon>Treponemataceae</taxon>
        <taxon>Treponema</taxon>
    </lineage>
</organism>
<dbReference type="RefSeq" id="WP_021331605.1">
    <property type="nucleotide sequence ID" value="NZ_AUZJ01000071.1"/>
</dbReference>
<sequence length="343" mass="37070">MHKRIAAVLTAILLIAGIISCSKKSAESSGKATSSSQSGSVMLYSSLKEAQLIAVKEGFTKKYPNIVMDYYAAGTSKVATKMAAEKQSGQIACDLVWVGDPSNYITFKEQGILEAYASPEAAHVDALYKDPENYYCGGRMVVMGFAYNTNTVKPEQAPKTWNDLLDPFYKNQIVMTDPGESGTTFYAVAGLLADAKYGEAYFKKLKAAGTELESGTTSTHTKVAASAYKVCIAVDYVTQTLESDGSPIKFVYPETDLVAISSPIALIKNSANQENGKLLYDYILSEEGQKILSEHGCASIRDDVQKEGSLSPSEIAKRAMKIDDAEIAKHSGDVLAVFDKIFK</sequence>
<dbReference type="Proteomes" id="UP000016646">
    <property type="component" value="Unassembled WGS sequence"/>
</dbReference>
<keyword evidence="2" id="KW-0408">Iron</keyword>
<dbReference type="PANTHER" id="PTHR30006">
    <property type="entry name" value="THIAMINE-BINDING PERIPLASMIC PROTEIN-RELATED"/>
    <property type="match status" value="1"/>
</dbReference>
<evidence type="ECO:0000313" key="5">
    <source>
        <dbReference type="Proteomes" id="UP000016412"/>
    </source>
</evidence>
<gene>
    <name evidence="4" type="ORF">HMPREF0860_1885</name>
    <name evidence="3" type="ORF">HMPREF1325_0900</name>
</gene>
<dbReference type="STRING" id="1125725.HMPREF1325_0900"/>
<dbReference type="PANTHER" id="PTHR30006:SF2">
    <property type="entry name" value="ABC TRANSPORTER SUBSTRATE-BINDING PROTEIN"/>
    <property type="match status" value="1"/>
</dbReference>
<accession>U2KKF1</accession>
<dbReference type="PROSITE" id="PS51257">
    <property type="entry name" value="PROKAR_LIPOPROTEIN"/>
    <property type="match status" value="1"/>
</dbReference>
<proteinExistence type="predicted"/>
<dbReference type="GO" id="GO:0030976">
    <property type="term" value="F:thiamine pyrophosphate binding"/>
    <property type="evidence" value="ECO:0007669"/>
    <property type="project" value="TreeGrafter"/>
</dbReference>
<dbReference type="GO" id="GO:0030288">
    <property type="term" value="C:outer membrane-bounded periplasmic space"/>
    <property type="evidence" value="ECO:0007669"/>
    <property type="project" value="TreeGrafter"/>
</dbReference>
<dbReference type="eggNOG" id="COG1840">
    <property type="taxonomic scope" value="Bacteria"/>
</dbReference>
<dbReference type="InterPro" id="IPR026045">
    <property type="entry name" value="Ferric-bd"/>
</dbReference>
<dbReference type="SUPFAM" id="SSF53850">
    <property type="entry name" value="Periplasmic binding protein-like II"/>
    <property type="match status" value="1"/>
</dbReference>
<evidence type="ECO:0000256" key="1">
    <source>
        <dbReference type="ARBA" id="ARBA00022729"/>
    </source>
</evidence>
<dbReference type="GO" id="GO:0046872">
    <property type="term" value="F:metal ion binding"/>
    <property type="evidence" value="ECO:0007669"/>
    <property type="project" value="UniProtKB-KW"/>
</dbReference>
<keyword evidence="1" id="KW-0732">Signal</keyword>